<dbReference type="Proteomes" id="UP000708208">
    <property type="component" value="Unassembled WGS sequence"/>
</dbReference>
<dbReference type="EMBL" id="CAJVCH010164147">
    <property type="protein sequence ID" value="CAG7728475.1"/>
    <property type="molecule type" value="Genomic_DNA"/>
</dbReference>
<proteinExistence type="predicted"/>
<evidence type="ECO:0000313" key="3">
    <source>
        <dbReference type="Proteomes" id="UP000708208"/>
    </source>
</evidence>
<evidence type="ECO:0000313" key="2">
    <source>
        <dbReference type="EMBL" id="CAG7728475.1"/>
    </source>
</evidence>
<dbReference type="OrthoDB" id="1562946at2759"/>
<sequence length="147" mass="16912">CAKIQFRRVCIIFCRRTKPKGLVDLGCAYLYPLHDTFFEKPFCFQLVERALPCLATVSYLCAPSNEELQDWIGILKPLCVPQMARAPKIARLRELRCLSLGILEAHRLPYKLVPNPMCILSLNQVKVARTKVKTGYDPVWDEEFVLE</sequence>
<keyword evidence="3" id="KW-1185">Reference proteome</keyword>
<dbReference type="Pfam" id="PF00168">
    <property type="entry name" value="C2"/>
    <property type="match status" value="1"/>
</dbReference>
<organism evidence="2 3">
    <name type="scientific">Allacma fusca</name>
    <dbReference type="NCBI Taxonomy" id="39272"/>
    <lineage>
        <taxon>Eukaryota</taxon>
        <taxon>Metazoa</taxon>
        <taxon>Ecdysozoa</taxon>
        <taxon>Arthropoda</taxon>
        <taxon>Hexapoda</taxon>
        <taxon>Collembola</taxon>
        <taxon>Symphypleona</taxon>
        <taxon>Sminthuridae</taxon>
        <taxon>Allacma</taxon>
    </lineage>
</organism>
<dbReference type="AlphaFoldDB" id="A0A8J2JX35"/>
<comment type="caution">
    <text evidence="2">The sequence shown here is derived from an EMBL/GenBank/DDBJ whole genome shotgun (WGS) entry which is preliminary data.</text>
</comment>
<feature type="non-terminal residue" evidence="2">
    <location>
        <position position="147"/>
    </location>
</feature>
<accession>A0A8J2JX35</accession>
<reference evidence="2" key="1">
    <citation type="submission" date="2021-06" db="EMBL/GenBank/DDBJ databases">
        <authorList>
            <person name="Hodson N. C."/>
            <person name="Mongue J. A."/>
            <person name="Jaron S. K."/>
        </authorList>
    </citation>
    <scope>NUCLEOTIDE SEQUENCE</scope>
</reference>
<protein>
    <recommendedName>
        <fullName evidence="1">C2 domain-containing protein</fullName>
    </recommendedName>
</protein>
<gene>
    <name evidence="2" type="ORF">AFUS01_LOCUS17249</name>
</gene>
<feature type="domain" description="C2" evidence="1">
    <location>
        <begin position="98"/>
        <end position="146"/>
    </location>
</feature>
<dbReference type="InterPro" id="IPR000008">
    <property type="entry name" value="C2_dom"/>
</dbReference>
<evidence type="ECO:0000259" key="1">
    <source>
        <dbReference type="Pfam" id="PF00168"/>
    </source>
</evidence>
<name>A0A8J2JX35_9HEXA</name>